<dbReference type="EMBL" id="CP012159">
    <property type="protein sequence ID" value="AKT43084.1"/>
    <property type="molecule type" value="Genomic_DNA"/>
</dbReference>
<comment type="similarity">
    <text evidence="2">Belongs to the DoxX family.</text>
</comment>
<feature type="region of interest" description="Disordered" evidence="7">
    <location>
        <begin position="79"/>
        <end position="185"/>
    </location>
</feature>
<dbReference type="RefSeq" id="WP_050434610.1">
    <property type="nucleotide sequence ID" value="NZ_CP012159.1"/>
</dbReference>
<evidence type="ECO:0000313" key="10">
    <source>
        <dbReference type="Proteomes" id="UP000067626"/>
    </source>
</evidence>
<dbReference type="InterPro" id="IPR032808">
    <property type="entry name" value="DoxX"/>
</dbReference>
<dbReference type="PANTHER" id="PTHR33452">
    <property type="entry name" value="OXIDOREDUCTASE CATD-RELATED"/>
    <property type="match status" value="1"/>
</dbReference>
<dbReference type="Proteomes" id="UP000067626">
    <property type="component" value="Chromosome"/>
</dbReference>
<keyword evidence="3" id="KW-1003">Cell membrane</keyword>
<organism evidence="9 10">
    <name type="scientific">Chondromyces crocatus</name>
    <dbReference type="NCBI Taxonomy" id="52"/>
    <lineage>
        <taxon>Bacteria</taxon>
        <taxon>Pseudomonadati</taxon>
        <taxon>Myxococcota</taxon>
        <taxon>Polyangia</taxon>
        <taxon>Polyangiales</taxon>
        <taxon>Polyangiaceae</taxon>
        <taxon>Chondromyces</taxon>
    </lineage>
</organism>
<proteinExistence type="inferred from homology"/>
<comment type="subcellular location">
    <subcellularLocation>
        <location evidence="1">Cell membrane</location>
        <topology evidence="1">Multi-pass membrane protein</topology>
    </subcellularLocation>
</comment>
<evidence type="ECO:0000256" key="6">
    <source>
        <dbReference type="ARBA" id="ARBA00023136"/>
    </source>
</evidence>
<dbReference type="PANTHER" id="PTHR33452:SF1">
    <property type="entry name" value="INNER MEMBRANE PROTEIN YPHA-RELATED"/>
    <property type="match status" value="1"/>
</dbReference>
<dbReference type="GO" id="GO:0005886">
    <property type="term" value="C:plasma membrane"/>
    <property type="evidence" value="ECO:0007669"/>
    <property type="project" value="UniProtKB-SubCell"/>
</dbReference>
<keyword evidence="6 8" id="KW-0472">Membrane</keyword>
<keyword evidence="5 8" id="KW-1133">Transmembrane helix</keyword>
<dbReference type="Pfam" id="PF07681">
    <property type="entry name" value="DoxX"/>
    <property type="match status" value="1"/>
</dbReference>
<evidence type="ECO:0000256" key="2">
    <source>
        <dbReference type="ARBA" id="ARBA00006679"/>
    </source>
</evidence>
<evidence type="ECO:0008006" key="11">
    <source>
        <dbReference type="Google" id="ProtNLM"/>
    </source>
</evidence>
<protein>
    <recommendedName>
        <fullName evidence="11">DoxX family protein</fullName>
    </recommendedName>
</protein>
<feature type="compositionally biased region" description="Basic and acidic residues" evidence="7">
    <location>
        <begin position="124"/>
        <end position="153"/>
    </location>
</feature>
<feature type="transmembrane region" description="Helical" evidence="8">
    <location>
        <begin position="268"/>
        <end position="286"/>
    </location>
</feature>
<accession>A0A0K1EQK2</accession>
<reference evidence="9 10" key="1">
    <citation type="submission" date="2015-07" db="EMBL/GenBank/DDBJ databases">
        <title>Genome analysis of myxobacterium Chondromyces crocatus Cm c5 reveals a high potential for natural compound synthesis and the genetic basis for the loss of fruiting body formation.</title>
        <authorList>
            <person name="Zaburannyi N."/>
            <person name="Bunk B."/>
            <person name="Maier J."/>
            <person name="Overmann J."/>
            <person name="Mueller R."/>
        </authorList>
    </citation>
    <scope>NUCLEOTIDE SEQUENCE [LARGE SCALE GENOMIC DNA]</scope>
    <source>
        <strain evidence="9 10">Cm c5</strain>
    </source>
</reference>
<feature type="transmembrane region" description="Helical" evidence="8">
    <location>
        <begin position="240"/>
        <end position="261"/>
    </location>
</feature>
<name>A0A0K1EQK2_CHOCO</name>
<evidence type="ECO:0000256" key="5">
    <source>
        <dbReference type="ARBA" id="ARBA00022989"/>
    </source>
</evidence>
<sequence>MHRVRFERHEGSGFPLRVVFPDGSWLGVNRDHQGLHSGDAHGRITQILEAGRFKAANPRQFARAYRRVFGQSIRAHATTATVPRESSVPLDYVDRGSAGGHGATPAPPRLPANAVEKTLPSASRHADPRVREPSPSRHSDPHVREPSPSRHSESGASGTRGLRPSEPLLQDPFAERPLASPPRTGGIRALFYPDPARTGSLGLLIVRVAAGLVLMPHGIYKALDAAQSLARGLAAKGLPAPLTLAWCATLAELVGGALVALGLLTRPAAVTACITMVVAWSTSHLGDARFIGLGKGAAFEYPLLLSLLFLAIAISGPGRYSLDAMLFDLRPHRNRR</sequence>
<dbReference type="KEGG" id="ccro:CMC5_073120"/>
<gene>
    <name evidence="9" type="ORF">CMC5_073120</name>
</gene>
<evidence type="ECO:0000256" key="1">
    <source>
        <dbReference type="ARBA" id="ARBA00004651"/>
    </source>
</evidence>
<evidence type="ECO:0000256" key="7">
    <source>
        <dbReference type="SAM" id="MobiDB-lite"/>
    </source>
</evidence>
<evidence type="ECO:0000256" key="4">
    <source>
        <dbReference type="ARBA" id="ARBA00022692"/>
    </source>
</evidence>
<dbReference type="STRING" id="52.CMC5_073120"/>
<feature type="transmembrane region" description="Helical" evidence="8">
    <location>
        <begin position="298"/>
        <end position="316"/>
    </location>
</feature>
<evidence type="ECO:0000313" key="9">
    <source>
        <dbReference type="EMBL" id="AKT43084.1"/>
    </source>
</evidence>
<dbReference type="InterPro" id="IPR051907">
    <property type="entry name" value="DoxX-like_oxidoreductase"/>
</dbReference>
<keyword evidence="4 8" id="KW-0812">Transmembrane</keyword>
<dbReference type="AlphaFoldDB" id="A0A0K1EQK2"/>
<feature type="transmembrane region" description="Helical" evidence="8">
    <location>
        <begin position="201"/>
        <end position="220"/>
    </location>
</feature>
<evidence type="ECO:0000256" key="3">
    <source>
        <dbReference type="ARBA" id="ARBA00022475"/>
    </source>
</evidence>
<keyword evidence="10" id="KW-1185">Reference proteome</keyword>
<evidence type="ECO:0000256" key="8">
    <source>
        <dbReference type="SAM" id="Phobius"/>
    </source>
</evidence>